<sequence length="317" mass="35189">MSGVVDQALELWGLSGSQVTLIATRENHVYRVDREDTSFALRLHRRGLHSNAALQSELAWLSALGGDGIGVPTPLAALDGQNLHTVDGIQVDVLSWLPGRPLGSTSAGIDHSDSPAVFRAIGREMARFHRASDRWTPPAAFSRWSWDRAGLLGDAPLWGRFWENPTLTGDDSELLTRYRRVANTDLAQMEASLDYGLIHADLVRENIMTDGQNVRFIDFDDAGFGFRLFDIATALVKNLNEPDYPLLKDALLDGYRQERDIDTALLDLFLSLRAVTYVGWITLRLSEEGGPARNTRFIETARTVVSEYLNRSAHGEG</sequence>
<keyword evidence="1" id="KW-0028">Amino-acid biosynthesis</keyword>
<keyword evidence="6" id="KW-0067">ATP-binding</keyword>
<protein>
    <submittedName>
        <fullName evidence="9">Homoserine kinase</fullName>
        <ecNumber evidence="9">2.7.1.39</ecNumber>
    </submittedName>
</protein>
<keyword evidence="5 9" id="KW-0418">Kinase</keyword>
<dbReference type="PANTHER" id="PTHR21064">
    <property type="entry name" value="AMINOGLYCOSIDE PHOSPHOTRANSFERASE DOMAIN-CONTAINING PROTEIN-RELATED"/>
    <property type="match status" value="1"/>
</dbReference>
<reference evidence="9 10" key="1">
    <citation type="submission" date="2017-03" db="EMBL/GenBank/DDBJ databases">
        <authorList>
            <person name="Afonso C.L."/>
            <person name="Miller P.J."/>
            <person name="Scott M.A."/>
            <person name="Spackman E."/>
            <person name="Goraichik I."/>
            <person name="Dimitrov K.M."/>
            <person name="Suarez D.L."/>
            <person name="Swayne D.E."/>
        </authorList>
    </citation>
    <scope>NUCLEOTIDE SEQUENCE [LARGE SCALE GENOMIC DNA]</scope>
    <source>
        <strain evidence="9 10">CECT 7639</strain>
    </source>
</reference>
<comment type="similarity">
    <text evidence="7">Belongs to the pseudomonas-type ThrB family.</text>
</comment>
<organism evidence="9 10">
    <name type="scientific">Falsiruegeria litorea R37</name>
    <dbReference type="NCBI Taxonomy" id="1200284"/>
    <lineage>
        <taxon>Bacteria</taxon>
        <taxon>Pseudomonadati</taxon>
        <taxon>Pseudomonadota</taxon>
        <taxon>Alphaproteobacteria</taxon>
        <taxon>Rhodobacterales</taxon>
        <taxon>Roseobacteraceae</taxon>
        <taxon>Falsiruegeria</taxon>
    </lineage>
</organism>
<dbReference type="InterPro" id="IPR002575">
    <property type="entry name" value="Aminoglycoside_PTrfase"/>
</dbReference>
<dbReference type="InterPro" id="IPR050249">
    <property type="entry name" value="Pseudomonas-type_ThrB"/>
</dbReference>
<accession>A0A1Y5TUZ9</accession>
<dbReference type="GO" id="GO:0004413">
    <property type="term" value="F:homoserine kinase activity"/>
    <property type="evidence" value="ECO:0007669"/>
    <property type="project" value="UniProtKB-EC"/>
</dbReference>
<proteinExistence type="inferred from homology"/>
<dbReference type="GO" id="GO:0009088">
    <property type="term" value="P:threonine biosynthetic process"/>
    <property type="evidence" value="ECO:0007669"/>
    <property type="project" value="UniProtKB-KW"/>
</dbReference>
<dbReference type="Gene3D" id="3.30.200.20">
    <property type="entry name" value="Phosphorylase Kinase, domain 1"/>
    <property type="match status" value="1"/>
</dbReference>
<evidence type="ECO:0000256" key="1">
    <source>
        <dbReference type="ARBA" id="ARBA00022605"/>
    </source>
</evidence>
<dbReference type="InterPro" id="IPR005280">
    <property type="entry name" value="Homoserine_kinase_II"/>
</dbReference>
<evidence type="ECO:0000256" key="6">
    <source>
        <dbReference type="ARBA" id="ARBA00022840"/>
    </source>
</evidence>
<feature type="domain" description="Aminoglycoside phosphotransferase" evidence="8">
    <location>
        <begin position="25"/>
        <end position="258"/>
    </location>
</feature>
<dbReference type="GO" id="GO:0005524">
    <property type="term" value="F:ATP binding"/>
    <property type="evidence" value="ECO:0007669"/>
    <property type="project" value="UniProtKB-KW"/>
</dbReference>
<keyword evidence="10" id="KW-1185">Reference proteome</keyword>
<dbReference type="PANTHER" id="PTHR21064:SF6">
    <property type="entry name" value="AMINOGLYCOSIDE PHOSPHOTRANSFERASE DOMAIN-CONTAINING PROTEIN"/>
    <property type="match status" value="1"/>
</dbReference>
<dbReference type="Proteomes" id="UP000193077">
    <property type="component" value="Unassembled WGS sequence"/>
</dbReference>
<dbReference type="EC" id="2.7.1.39" evidence="9"/>
<evidence type="ECO:0000256" key="5">
    <source>
        <dbReference type="ARBA" id="ARBA00022777"/>
    </source>
</evidence>
<dbReference type="AlphaFoldDB" id="A0A1Y5TUZ9"/>
<keyword evidence="3" id="KW-0791">Threonine biosynthesis</keyword>
<gene>
    <name evidence="9" type="primary">thrB</name>
    <name evidence="9" type="ORF">TRL7639_04333</name>
</gene>
<evidence type="ECO:0000256" key="7">
    <source>
        <dbReference type="ARBA" id="ARBA00038240"/>
    </source>
</evidence>
<name>A0A1Y5TUZ9_9RHOB</name>
<evidence type="ECO:0000256" key="3">
    <source>
        <dbReference type="ARBA" id="ARBA00022697"/>
    </source>
</evidence>
<keyword evidence="4" id="KW-0547">Nucleotide-binding</keyword>
<evidence type="ECO:0000259" key="8">
    <source>
        <dbReference type="Pfam" id="PF01636"/>
    </source>
</evidence>
<keyword evidence="2 9" id="KW-0808">Transferase</keyword>
<dbReference type="SUPFAM" id="SSF56112">
    <property type="entry name" value="Protein kinase-like (PK-like)"/>
    <property type="match status" value="1"/>
</dbReference>
<evidence type="ECO:0000256" key="2">
    <source>
        <dbReference type="ARBA" id="ARBA00022679"/>
    </source>
</evidence>
<dbReference type="EMBL" id="FWFO01000007">
    <property type="protein sequence ID" value="SLN72556.1"/>
    <property type="molecule type" value="Genomic_DNA"/>
</dbReference>
<dbReference type="OrthoDB" id="241498at2"/>
<evidence type="ECO:0000313" key="10">
    <source>
        <dbReference type="Proteomes" id="UP000193077"/>
    </source>
</evidence>
<dbReference type="CDD" id="cd05153">
    <property type="entry name" value="HomoserineK_II"/>
    <property type="match status" value="1"/>
</dbReference>
<dbReference type="RefSeq" id="WP_085797974.1">
    <property type="nucleotide sequence ID" value="NZ_FWFO01000007.1"/>
</dbReference>
<evidence type="ECO:0000256" key="4">
    <source>
        <dbReference type="ARBA" id="ARBA00022741"/>
    </source>
</evidence>
<evidence type="ECO:0000313" key="9">
    <source>
        <dbReference type="EMBL" id="SLN72556.1"/>
    </source>
</evidence>
<dbReference type="InterPro" id="IPR011009">
    <property type="entry name" value="Kinase-like_dom_sf"/>
</dbReference>
<dbReference type="Gene3D" id="3.90.1200.10">
    <property type="match status" value="1"/>
</dbReference>
<dbReference type="Pfam" id="PF01636">
    <property type="entry name" value="APH"/>
    <property type="match status" value="1"/>
</dbReference>